<name>A0A059GDE6_9PROT</name>
<dbReference type="Proteomes" id="UP000024942">
    <property type="component" value="Unassembled WGS sequence"/>
</dbReference>
<evidence type="ECO:0008006" key="3">
    <source>
        <dbReference type="Google" id="ProtNLM"/>
    </source>
</evidence>
<dbReference type="OrthoDB" id="9803941at2"/>
<evidence type="ECO:0000313" key="1">
    <source>
        <dbReference type="EMBL" id="KDA04503.1"/>
    </source>
</evidence>
<dbReference type="EMBL" id="ARYL01000001">
    <property type="protein sequence ID" value="KDA04503.1"/>
    <property type="molecule type" value="Genomic_DNA"/>
</dbReference>
<comment type="caution">
    <text evidence="1">The sequence shown here is derived from an EMBL/GenBank/DDBJ whole genome shotgun (WGS) entry which is preliminary data.</text>
</comment>
<keyword evidence="2" id="KW-1185">Reference proteome</keyword>
<dbReference type="STRING" id="1280953.HOC_01430"/>
<reference evidence="1 2" key="1">
    <citation type="journal article" date="2014" name="Antonie Van Leeuwenhoek">
        <title>Hyphomonas beringensis sp. nov. and Hyphomonas chukchiensis sp. nov., isolated from surface seawater of the Bering Sea and Chukchi Sea.</title>
        <authorList>
            <person name="Li C."/>
            <person name="Lai Q."/>
            <person name="Li G."/>
            <person name="Dong C."/>
            <person name="Wang J."/>
            <person name="Liao Y."/>
            <person name="Shao Z."/>
        </authorList>
    </citation>
    <scope>NUCLEOTIDE SEQUENCE [LARGE SCALE GENOMIC DNA]</scope>
    <source>
        <strain evidence="1 2">SCH89</strain>
    </source>
</reference>
<dbReference type="AlphaFoldDB" id="A0A059GDE6"/>
<dbReference type="PATRIC" id="fig|1280953.3.peg.289"/>
<evidence type="ECO:0000313" key="2">
    <source>
        <dbReference type="Proteomes" id="UP000024942"/>
    </source>
</evidence>
<organism evidence="1 2">
    <name type="scientific">Hyphomonas oceanitis SCH89</name>
    <dbReference type="NCBI Taxonomy" id="1280953"/>
    <lineage>
        <taxon>Bacteria</taxon>
        <taxon>Pseudomonadati</taxon>
        <taxon>Pseudomonadota</taxon>
        <taxon>Alphaproteobacteria</taxon>
        <taxon>Hyphomonadales</taxon>
        <taxon>Hyphomonadaceae</taxon>
        <taxon>Hyphomonas</taxon>
    </lineage>
</organism>
<dbReference type="eggNOG" id="COG4962">
    <property type="taxonomic scope" value="Bacteria"/>
</dbReference>
<gene>
    <name evidence="1" type="ORF">HOC_01430</name>
</gene>
<sequence>MPKPRANLRLSPKLNDALCAAAERPGVTKTAILEAALQQFLFPEEDRGLEARLIGRMDAFDARQGKIERDVTLTMETLAHYVFYWLTRTDPIPEGDRDAAHALGQRRFDFFIEQVARKVSGQGSLADRIPLEHDDLD</sequence>
<protein>
    <recommendedName>
        <fullName evidence="3">CopG family transcriptional regulator</fullName>
    </recommendedName>
</protein>
<accession>A0A059GDE6</accession>
<proteinExistence type="predicted"/>
<dbReference type="RefSeq" id="WP_051624406.1">
    <property type="nucleotide sequence ID" value="NZ_ARYL01000001.1"/>
</dbReference>